<dbReference type="EMBL" id="MT143623">
    <property type="protein sequence ID" value="QJA99028.1"/>
    <property type="molecule type" value="Genomic_DNA"/>
</dbReference>
<feature type="coiled-coil region" evidence="1">
    <location>
        <begin position="155"/>
        <end position="216"/>
    </location>
</feature>
<reference evidence="3" key="1">
    <citation type="submission" date="2020-03" db="EMBL/GenBank/DDBJ databases">
        <title>The deep terrestrial virosphere.</title>
        <authorList>
            <person name="Holmfeldt K."/>
            <person name="Nilsson E."/>
            <person name="Simone D."/>
            <person name="Lopez-Fernandez M."/>
            <person name="Wu X."/>
            <person name="de Brujin I."/>
            <person name="Lundin D."/>
            <person name="Andersson A."/>
            <person name="Bertilsson S."/>
            <person name="Dopson M."/>
        </authorList>
    </citation>
    <scope>NUCLEOTIDE SEQUENCE</scope>
    <source>
        <strain evidence="3">MM171A01390</strain>
    </source>
</reference>
<gene>
    <name evidence="3" type="ORF">MM171A01390_0013</name>
</gene>
<keyword evidence="1" id="KW-0175">Coiled coil</keyword>
<accession>A0A6M3M2H8</accession>
<feature type="compositionally biased region" description="Basic and acidic residues" evidence="2">
    <location>
        <begin position="301"/>
        <end position="311"/>
    </location>
</feature>
<name>A0A6M3M2H8_9ZZZZ</name>
<feature type="compositionally biased region" description="Basic and acidic residues" evidence="2">
    <location>
        <begin position="431"/>
        <end position="456"/>
    </location>
</feature>
<dbReference type="AlphaFoldDB" id="A0A6M3M2H8"/>
<feature type="compositionally biased region" description="Low complexity" evidence="2">
    <location>
        <begin position="254"/>
        <end position="267"/>
    </location>
</feature>
<evidence type="ECO:0000256" key="2">
    <source>
        <dbReference type="SAM" id="MobiDB-lite"/>
    </source>
</evidence>
<protein>
    <submittedName>
        <fullName evidence="3">Uncharacterized protein</fullName>
    </submittedName>
</protein>
<feature type="region of interest" description="Disordered" evidence="2">
    <location>
        <begin position="420"/>
        <end position="456"/>
    </location>
</feature>
<organism evidence="3">
    <name type="scientific">viral metagenome</name>
    <dbReference type="NCBI Taxonomy" id="1070528"/>
    <lineage>
        <taxon>unclassified sequences</taxon>
        <taxon>metagenomes</taxon>
        <taxon>organismal metagenomes</taxon>
    </lineage>
</organism>
<proteinExistence type="predicted"/>
<feature type="region of interest" description="Disordered" evidence="2">
    <location>
        <begin position="252"/>
        <end position="274"/>
    </location>
</feature>
<evidence type="ECO:0000313" key="3">
    <source>
        <dbReference type="EMBL" id="QJA99028.1"/>
    </source>
</evidence>
<feature type="region of interest" description="Disordered" evidence="2">
    <location>
        <begin position="301"/>
        <end position="324"/>
    </location>
</feature>
<sequence>MPPKNIQRQPQDVTPATYAAIRPGTPVVQLNPQEEEVIHQAARHQGVNTAEAMRRVAENLPPVQQRQTVTEQSLDRLERARELGLTSDDKTDPLNQVMRYGFYKDLKKDMKRGDEDRMSTREMMEMAILQRMLPPADNGTQSGTTQFQQMMSEMKAENEKQRQFYEQRLKEQDEKIRDMIFEKRFRTMEDTQAETVNNLSQQLADVSQRMELYRNIPTNPSPEEKKDAISHLEDLGGQIERIKKALAPFGIVQPSPSSPSSSVPSVPGQDIYKKQDGSMDYFRYSVDKLESTIGKVTDAWQKKTPDRKHVAETPPPAETHQTHQTEATFRQLSPEEYADVLLDKANPTPEEQQWLNNYTAYLEKQRVKLQPKTKVQQQPYIPQTAPERQAVSEQPAATGCCICGSPEIYQDGFCEQCWNNQNRTPEQPVEEQPRKSVIDRLKEQEEDELRRTRGLL</sequence>
<evidence type="ECO:0000256" key="1">
    <source>
        <dbReference type="SAM" id="Coils"/>
    </source>
</evidence>